<dbReference type="EMBL" id="JAQQAF010000008">
    <property type="protein sequence ID" value="KAJ8465603.1"/>
    <property type="molecule type" value="Genomic_DNA"/>
</dbReference>
<evidence type="ECO:0000256" key="1">
    <source>
        <dbReference type="SAM" id="MobiDB-lite"/>
    </source>
</evidence>
<dbReference type="InterPro" id="IPR036465">
    <property type="entry name" value="vWFA_dom_sf"/>
</dbReference>
<evidence type="ECO:0000259" key="2">
    <source>
        <dbReference type="PROSITE" id="PS50234"/>
    </source>
</evidence>
<dbReference type="SMART" id="SM00327">
    <property type="entry name" value="VWA"/>
    <property type="match status" value="1"/>
</dbReference>
<dbReference type="Gene3D" id="3.40.50.410">
    <property type="entry name" value="von Willebrand factor, type A domain"/>
    <property type="match status" value="1"/>
</dbReference>
<organism evidence="3 4">
    <name type="scientific">Ensete ventricosum</name>
    <name type="common">Abyssinian banana</name>
    <name type="synonym">Musa ensete</name>
    <dbReference type="NCBI Taxonomy" id="4639"/>
    <lineage>
        <taxon>Eukaryota</taxon>
        <taxon>Viridiplantae</taxon>
        <taxon>Streptophyta</taxon>
        <taxon>Embryophyta</taxon>
        <taxon>Tracheophyta</taxon>
        <taxon>Spermatophyta</taxon>
        <taxon>Magnoliopsida</taxon>
        <taxon>Liliopsida</taxon>
        <taxon>Zingiberales</taxon>
        <taxon>Musaceae</taxon>
        <taxon>Ensete</taxon>
    </lineage>
</organism>
<protein>
    <recommendedName>
        <fullName evidence="2">VWFA domain-containing protein</fullName>
    </recommendedName>
</protein>
<dbReference type="PANTHER" id="PTHR46503:SF1">
    <property type="entry name" value="INTER-ALPHA-TRYPSIN INHIBITOR HEAVY CHAIN-LIKE PROTEIN"/>
    <property type="match status" value="1"/>
</dbReference>
<comment type="caution">
    <text evidence="3">The sequence shown here is derived from an EMBL/GenBank/DDBJ whole genome shotgun (WGS) entry which is preliminary data.</text>
</comment>
<dbReference type="InterPro" id="IPR002035">
    <property type="entry name" value="VWF_A"/>
</dbReference>
<reference evidence="3 4" key="1">
    <citation type="submission" date="2022-12" db="EMBL/GenBank/DDBJ databases">
        <title>Chromosome-scale assembly of the Ensete ventricosum genome.</title>
        <authorList>
            <person name="Dussert Y."/>
            <person name="Stocks J."/>
            <person name="Wendawek A."/>
            <person name="Woldeyes F."/>
            <person name="Nichols R.A."/>
            <person name="Borrell J.S."/>
        </authorList>
    </citation>
    <scope>NUCLEOTIDE SEQUENCE [LARGE SCALE GENOMIC DNA]</scope>
    <source>
        <strain evidence="4">cv. Maze</strain>
        <tissue evidence="3">Seeds</tissue>
    </source>
</reference>
<dbReference type="Proteomes" id="UP001222027">
    <property type="component" value="Unassembled WGS sequence"/>
</dbReference>
<dbReference type="PANTHER" id="PTHR46503">
    <property type="entry name" value="INTER-ALPHA-TRYPSIN INHIBITOR HEAVY CHAIN-LIKE PROTEIN"/>
    <property type="match status" value="1"/>
</dbReference>
<keyword evidence="4" id="KW-1185">Reference proteome</keyword>
<proteinExistence type="predicted"/>
<evidence type="ECO:0000313" key="3">
    <source>
        <dbReference type="EMBL" id="KAJ8465603.1"/>
    </source>
</evidence>
<feature type="region of interest" description="Disordered" evidence="1">
    <location>
        <begin position="1048"/>
        <end position="1085"/>
    </location>
</feature>
<name>A0AAV8Q7H8_ENSVE</name>
<dbReference type="PROSITE" id="PS50234">
    <property type="entry name" value="VWFA"/>
    <property type="match status" value="1"/>
</dbReference>
<gene>
    <name evidence="3" type="ORF">OPV22_028155</name>
</gene>
<feature type="domain" description="VWFA" evidence="2">
    <location>
        <begin position="328"/>
        <end position="521"/>
    </location>
</feature>
<evidence type="ECO:0000313" key="4">
    <source>
        <dbReference type="Proteomes" id="UP001222027"/>
    </source>
</evidence>
<accession>A0AAV8Q7H8</accession>
<dbReference type="Pfam" id="PF13768">
    <property type="entry name" value="VWA_3"/>
    <property type="match status" value="1"/>
</dbReference>
<sequence length="1100" mass="123169">MAEDEEFARAVEDGLKLAKRVYPGKDRQLAAPPVPAAGMERTPESLLPGAPMVYAVISDPAIVDNPDIPSYQPHVHGRCNQPALIPLQMGEIGLEVDCLLDTAFVAVRGRWRVHCVMRHKSCDCRLVVPVGEQGSILGVEVEVGGRSYYTQVIELEDHSLENTAKSEGGGFLKPQMFFLTIPQVNGGVDISIRVRWSQKLIYKDGQFFVTVPFNFPKYITPFAKIFLKKEKIYLNVNLGTGKEIMLHTTSHPLKEKNRQAGKLTFLYEADVESWSNKDFEFSFSIYSNDLFGGILLKYATTNDGDERDMFSLYLFPGSNQKRKVFKNEVVFVVDISGSMQGKPIENVKSALSTSLLELRPGDYFDIIAFNDELHSFSSCMEPATEDVVENAINWMNKIFVAEGGTDIMRPLNEAIRLLSSMKNSIPQIFLVTDGAVEDERNICHTVRTHLANRDSIVPRISTFGIGTYCNHYFLKMLASIGKGQYDAAYDSDVIGKHMLRWFRRASSTILANITVDFFSDIDEFEVYPICIPDLSAQSPLIISGRCYDKFPETLKAKGILADMSYADIDLKVQDTKDLSLEKVFAKQHIDLLTSQAWFSESKQLEQKVIKLSIQSSTPSEYTCMVLLQTETEKQEAVKKVKKRECRKHSGPDDNLSISVLSSMVNGFGNVIATQENRPTGFAEAAKEPETFEIYHNAFGCCNRIACCCCCPCCIKICSKLNDQLVIAVTQLCTALSCLACSECCTEFCCDGSDYELCSALSISIRIVWLKSKSVVLGLLLMAPHKSTQSGGLAIEVMLLEYTSPPSHDYWFKLLVGASSDDDAECLLFRTAIFGWVQNKFHGRQEKKRFDAGWSSAHYPSVPSTRKEELDDWPQALLSIGTIGNSEMKVEPRRDEEASRTLDSSEDLSNFTIEEVNKLQKELKKLLSLKSKTKSTGSEVGEEDRAKLPLNRFLNCPSSLEVDRIASAKLEHLDNDNNGDLSPNTKIILSKVKEVLLGNRNAIKKKSTSFLLKRMFVCGVGGFAPAPGFRDPMPESRMEKILRAILTKKMHHQSSPPSSSSKKYLENKPVGRSREVEEEEEERKAQCKWVKTDSEFIVLEI</sequence>
<dbReference type="CDD" id="cd01461">
    <property type="entry name" value="vWA_interalpha_trypsin_inhibitor"/>
    <property type="match status" value="1"/>
</dbReference>
<dbReference type="SUPFAM" id="SSF53300">
    <property type="entry name" value="vWA-like"/>
    <property type="match status" value="1"/>
</dbReference>
<dbReference type="AlphaFoldDB" id="A0AAV8Q7H8"/>